<evidence type="ECO:0000256" key="2">
    <source>
        <dbReference type="ARBA" id="ARBA00022729"/>
    </source>
</evidence>
<protein>
    <submittedName>
        <fullName evidence="8">Putative small lipoprotein YifL</fullName>
    </submittedName>
</protein>
<dbReference type="NCBIfam" id="NF047847">
    <property type="entry name" value="SS_mature_LptM"/>
    <property type="match status" value="1"/>
</dbReference>
<keyword evidence="4" id="KW-0564">Palmitate</keyword>
<evidence type="ECO:0000256" key="4">
    <source>
        <dbReference type="ARBA" id="ARBA00023139"/>
    </source>
</evidence>
<evidence type="ECO:0000313" key="9">
    <source>
        <dbReference type="Proteomes" id="UP000245909"/>
    </source>
</evidence>
<dbReference type="EMBL" id="QENU01000013">
    <property type="protein sequence ID" value="PVX32434.1"/>
    <property type="molecule type" value="Genomic_DNA"/>
</dbReference>
<evidence type="ECO:0000313" key="8">
    <source>
        <dbReference type="EMBL" id="PVX32434.1"/>
    </source>
</evidence>
<evidence type="ECO:0000256" key="6">
    <source>
        <dbReference type="ARBA" id="ARBA00023288"/>
    </source>
</evidence>
<reference evidence="8 9" key="1">
    <citation type="submission" date="2018-05" db="EMBL/GenBank/DDBJ databases">
        <title>Genomic Encyclopedia of Type Strains, Phase IV (KMG-IV): sequencing the most valuable type-strain genomes for metagenomic binning, comparative biology and taxonomic classification.</title>
        <authorList>
            <person name="Goeker M."/>
        </authorList>
    </citation>
    <scope>NUCLEOTIDE SEQUENCE [LARGE SCALE GENOMIC DNA]</scope>
    <source>
        <strain evidence="8 9">DSM 22999</strain>
    </source>
</reference>
<keyword evidence="6 8" id="KW-0449">Lipoprotein</keyword>
<dbReference type="Pfam" id="PF13627">
    <property type="entry name" value="LptM_cons"/>
    <property type="match status" value="1"/>
</dbReference>
<proteinExistence type="predicted"/>
<keyword evidence="2" id="KW-0732">Signal</keyword>
<evidence type="ECO:0000256" key="3">
    <source>
        <dbReference type="ARBA" id="ARBA00023136"/>
    </source>
</evidence>
<feature type="region of interest" description="Disordered" evidence="7">
    <location>
        <begin position="28"/>
        <end position="55"/>
    </location>
</feature>
<feature type="compositionally biased region" description="Low complexity" evidence="7">
    <location>
        <begin position="33"/>
        <end position="55"/>
    </location>
</feature>
<dbReference type="Proteomes" id="UP000245909">
    <property type="component" value="Unassembled WGS sequence"/>
</dbReference>
<keyword evidence="3" id="KW-0472">Membrane</keyword>
<keyword evidence="5" id="KW-0998">Cell outer membrane</keyword>
<gene>
    <name evidence="8" type="ORF">C8D76_11332</name>
</gene>
<evidence type="ECO:0000256" key="1">
    <source>
        <dbReference type="ARBA" id="ARBA00004459"/>
    </source>
</evidence>
<dbReference type="GO" id="GO:0009279">
    <property type="term" value="C:cell outer membrane"/>
    <property type="evidence" value="ECO:0007669"/>
    <property type="project" value="UniProtKB-SubCell"/>
</dbReference>
<dbReference type="InterPro" id="IPR032831">
    <property type="entry name" value="LptM_cons"/>
</dbReference>
<sequence length="55" mass="6154">MKKIISLSILTALLSLLTACGVKGPLYFPAEEPQQNQQSQQPIQNQQTQNQTQQK</sequence>
<evidence type="ECO:0000256" key="7">
    <source>
        <dbReference type="SAM" id="MobiDB-lite"/>
    </source>
</evidence>
<dbReference type="AlphaFoldDB" id="A0A2U0SM51"/>
<dbReference type="PROSITE" id="PS51257">
    <property type="entry name" value="PROKAR_LIPOPROTEIN"/>
    <property type="match status" value="1"/>
</dbReference>
<comment type="caution">
    <text evidence="8">The sequence shown here is derived from an EMBL/GenBank/DDBJ whole genome shotgun (WGS) entry which is preliminary data.</text>
</comment>
<keyword evidence="9" id="KW-1185">Reference proteome</keyword>
<accession>A0A2U0SM51</accession>
<organism evidence="8 9">
    <name type="scientific">Alitibacter langaaensis DSM 22999</name>
    <dbReference type="NCBI Taxonomy" id="1122935"/>
    <lineage>
        <taxon>Bacteria</taxon>
        <taxon>Pseudomonadati</taxon>
        <taxon>Pseudomonadota</taxon>
        <taxon>Gammaproteobacteria</taxon>
        <taxon>Pasteurellales</taxon>
        <taxon>Pasteurellaceae</taxon>
        <taxon>Alitibacter</taxon>
    </lineage>
</organism>
<comment type="subcellular location">
    <subcellularLocation>
        <location evidence="1">Cell outer membrane</location>
        <topology evidence="1">Lipid-anchor</topology>
    </subcellularLocation>
</comment>
<name>A0A2U0SM51_9PAST</name>
<evidence type="ECO:0000256" key="5">
    <source>
        <dbReference type="ARBA" id="ARBA00023237"/>
    </source>
</evidence>